<dbReference type="NCBIfam" id="TIGR02212">
    <property type="entry name" value="lolCE"/>
    <property type="match status" value="1"/>
</dbReference>
<keyword evidence="3" id="KW-0813">Transport</keyword>
<dbReference type="RefSeq" id="WP_367623004.1">
    <property type="nucleotide sequence ID" value="NZ_JBFNQD010000001.1"/>
</dbReference>
<dbReference type="InterPro" id="IPR003838">
    <property type="entry name" value="ABC3_permease_C"/>
</dbReference>
<evidence type="ECO:0000259" key="9">
    <source>
        <dbReference type="Pfam" id="PF02687"/>
    </source>
</evidence>
<feature type="transmembrane region" description="Helical" evidence="8">
    <location>
        <begin position="39"/>
        <end position="65"/>
    </location>
</feature>
<evidence type="ECO:0000256" key="7">
    <source>
        <dbReference type="ARBA" id="ARBA00023136"/>
    </source>
</evidence>
<dbReference type="InterPro" id="IPR025857">
    <property type="entry name" value="MacB_PCD"/>
</dbReference>
<evidence type="ECO:0000259" key="10">
    <source>
        <dbReference type="Pfam" id="PF12704"/>
    </source>
</evidence>
<feature type="transmembrane region" description="Helical" evidence="8">
    <location>
        <begin position="288"/>
        <end position="312"/>
    </location>
</feature>
<evidence type="ECO:0000256" key="2">
    <source>
        <dbReference type="ARBA" id="ARBA00005236"/>
    </source>
</evidence>
<evidence type="ECO:0000313" key="12">
    <source>
        <dbReference type="Proteomes" id="UP001555786"/>
    </source>
</evidence>
<keyword evidence="5 8" id="KW-0812">Transmembrane</keyword>
<evidence type="ECO:0000256" key="1">
    <source>
        <dbReference type="ARBA" id="ARBA00004651"/>
    </source>
</evidence>
<evidence type="ECO:0000256" key="6">
    <source>
        <dbReference type="ARBA" id="ARBA00022989"/>
    </source>
</evidence>
<dbReference type="Proteomes" id="UP001555786">
    <property type="component" value="Unassembled WGS sequence"/>
</dbReference>
<gene>
    <name evidence="11" type="ORF">ABXS05_04040</name>
</gene>
<keyword evidence="12" id="KW-1185">Reference proteome</keyword>
<evidence type="ECO:0000256" key="3">
    <source>
        <dbReference type="ARBA" id="ARBA00022448"/>
    </source>
</evidence>
<evidence type="ECO:0000256" key="8">
    <source>
        <dbReference type="SAM" id="Phobius"/>
    </source>
</evidence>
<sequence>MNASASATTSSEPTGTPPFSAFEWMVALRYLMPHRKGGVASLIAVLSFLSFLIGVAALIIVMSVMNGFRVELQSKILGFNGHIVVSPYETPLTDYEAVTSRIAKVPGVTLAVPFVEGQVLVSSPFSASGALVRGMKLDDLKRLPGLANNIKDGTLDNFDQGQGVVIGAKLASSLGLQIGDGITLISPKGDQTAFGTTPRMKVYPVVATFEVGMSDIDSGFVIMPLQESQAYFNRDGDTTAIEVYIEDPDHVQSESEAIKTAAGRPVSLVDWRQRNSAFFTALQVERNVMFMILLILVIMAALGVVSSMVMLVQSKQTDIAIMRTMGATRGAMLRIFFITGMAIGLLGTIFGLLLGLLVCRYIENIQEFISWLSNTQLFASEIYFLSRLPAKTDPTEVTVVVITTLVLCFLATLYPAWRAAKLDPVEALRGG</sequence>
<feature type="transmembrane region" description="Helical" evidence="8">
    <location>
        <begin position="333"/>
        <end position="356"/>
    </location>
</feature>
<organism evidence="11 12">
    <name type="scientific">Labrys neptuniae</name>
    <dbReference type="NCBI Taxonomy" id="376174"/>
    <lineage>
        <taxon>Bacteria</taxon>
        <taxon>Pseudomonadati</taxon>
        <taxon>Pseudomonadota</taxon>
        <taxon>Alphaproteobacteria</taxon>
        <taxon>Hyphomicrobiales</taxon>
        <taxon>Xanthobacteraceae</taxon>
        <taxon>Labrys</taxon>
    </lineage>
</organism>
<dbReference type="InterPro" id="IPR051447">
    <property type="entry name" value="Lipoprotein-release_system"/>
</dbReference>
<keyword evidence="7 8" id="KW-0472">Membrane</keyword>
<dbReference type="Pfam" id="PF12704">
    <property type="entry name" value="MacB_PCD"/>
    <property type="match status" value="1"/>
</dbReference>
<evidence type="ECO:0000313" key="11">
    <source>
        <dbReference type="EMBL" id="MEW9304693.1"/>
    </source>
</evidence>
<dbReference type="PANTHER" id="PTHR30489">
    <property type="entry name" value="LIPOPROTEIN-RELEASING SYSTEM TRANSMEMBRANE PROTEIN LOLE"/>
    <property type="match status" value="1"/>
</dbReference>
<comment type="subcellular location">
    <subcellularLocation>
        <location evidence="1">Cell membrane</location>
        <topology evidence="1">Multi-pass membrane protein</topology>
    </subcellularLocation>
</comment>
<keyword evidence="11" id="KW-0449">Lipoprotein</keyword>
<evidence type="ECO:0000256" key="5">
    <source>
        <dbReference type="ARBA" id="ARBA00022692"/>
    </source>
</evidence>
<comment type="caution">
    <text evidence="11">The sequence shown here is derived from an EMBL/GenBank/DDBJ whole genome shotgun (WGS) entry which is preliminary data.</text>
</comment>
<dbReference type="Pfam" id="PF02687">
    <property type="entry name" value="FtsX"/>
    <property type="match status" value="1"/>
</dbReference>
<keyword evidence="4" id="KW-1003">Cell membrane</keyword>
<evidence type="ECO:0000256" key="4">
    <source>
        <dbReference type="ARBA" id="ARBA00022475"/>
    </source>
</evidence>
<proteinExistence type="inferred from homology"/>
<accession>A0ABV3PGQ0</accession>
<keyword evidence="6 8" id="KW-1133">Transmembrane helix</keyword>
<dbReference type="PANTHER" id="PTHR30489:SF0">
    <property type="entry name" value="LIPOPROTEIN-RELEASING SYSTEM TRANSMEMBRANE PROTEIN LOLE"/>
    <property type="match status" value="1"/>
</dbReference>
<feature type="transmembrane region" description="Helical" evidence="8">
    <location>
        <begin position="397"/>
        <end position="417"/>
    </location>
</feature>
<reference evidence="11 12" key="1">
    <citation type="submission" date="2024-07" db="EMBL/GenBank/DDBJ databases">
        <title>Description of Labrys sedimenti sp. nov., isolated from a diclofenac-degrading enrichment culture.</title>
        <authorList>
            <person name="Tancsics A."/>
            <person name="Csepanyi A."/>
        </authorList>
    </citation>
    <scope>NUCLEOTIDE SEQUENCE [LARGE SCALE GENOMIC DNA]</scope>
    <source>
        <strain evidence="11 12">LMG 23578</strain>
    </source>
</reference>
<dbReference type="InterPro" id="IPR011925">
    <property type="entry name" value="LolCE_TM"/>
</dbReference>
<feature type="domain" description="MacB-like periplasmic core" evidence="10">
    <location>
        <begin position="45"/>
        <end position="260"/>
    </location>
</feature>
<protein>
    <submittedName>
        <fullName evidence="11">Lipoprotein-releasing ABC transporter permease subunit</fullName>
    </submittedName>
</protein>
<feature type="domain" description="ABC3 transporter permease C-terminal" evidence="9">
    <location>
        <begin position="291"/>
        <end position="424"/>
    </location>
</feature>
<dbReference type="EMBL" id="JBFNQD010000001">
    <property type="protein sequence ID" value="MEW9304693.1"/>
    <property type="molecule type" value="Genomic_DNA"/>
</dbReference>
<name>A0ABV3PGQ0_9HYPH</name>
<comment type="similarity">
    <text evidence="2">Belongs to the ABC-4 integral membrane protein family. LolC/E subfamily.</text>
</comment>